<accession>A0ABP5LRB5</accession>
<evidence type="ECO:0000256" key="3">
    <source>
        <dbReference type="ARBA" id="ARBA00022777"/>
    </source>
</evidence>
<dbReference type="InterPro" id="IPR011009">
    <property type="entry name" value="Kinase-like_dom_sf"/>
</dbReference>
<comment type="caution">
    <text evidence="8">The sequence shown here is derived from an EMBL/GenBank/DDBJ whole genome shotgun (WGS) entry which is preliminary data.</text>
</comment>
<keyword evidence="9" id="KW-1185">Reference proteome</keyword>
<keyword evidence="4 5" id="KW-0067">ATP-binding</keyword>
<dbReference type="PANTHER" id="PTHR43289">
    <property type="entry name" value="MITOGEN-ACTIVATED PROTEIN KINASE KINASE KINASE 20-RELATED"/>
    <property type="match status" value="1"/>
</dbReference>
<reference evidence="9" key="1">
    <citation type="journal article" date="2019" name="Int. J. Syst. Evol. Microbiol.">
        <title>The Global Catalogue of Microorganisms (GCM) 10K type strain sequencing project: providing services to taxonomists for standard genome sequencing and annotation.</title>
        <authorList>
            <consortium name="The Broad Institute Genomics Platform"/>
            <consortium name="The Broad Institute Genome Sequencing Center for Infectious Disease"/>
            <person name="Wu L."/>
            <person name="Ma J."/>
        </authorList>
    </citation>
    <scope>NUCLEOTIDE SEQUENCE [LARGE SCALE GENOMIC DNA]</scope>
    <source>
        <strain evidence="9">JCM 13850</strain>
    </source>
</reference>
<evidence type="ECO:0000256" key="5">
    <source>
        <dbReference type="PROSITE-ProRule" id="PRU10141"/>
    </source>
</evidence>
<keyword evidence="3" id="KW-0418">Kinase</keyword>
<evidence type="ECO:0000256" key="2">
    <source>
        <dbReference type="ARBA" id="ARBA00022741"/>
    </source>
</evidence>
<dbReference type="Gene3D" id="3.30.200.20">
    <property type="entry name" value="Phosphorylase Kinase, domain 1"/>
    <property type="match status" value="1"/>
</dbReference>
<evidence type="ECO:0000256" key="6">
    <source>
        <dbReference type="SAM" id="MobiDB-lite"/>
    </source>
</evidence>
<dbReference type="Proteomes" id="UP001501020">
    <property type="component" value="Unassembled WGS sequence"/>
</dbReference>
<dbReference type="EMBL" id="BAAAMR010000054">
    <property type="protein sequence ID" value="GAA2150347.1"/>
    <property type="molecule type" value="Genomic_DNA"/>
</dbReference>
<protein>
    <recommendedName>
        <fullName evidence="7">Protein kinase domain-containing protein</fullName>
    </recommendedName>
</protein>
<evidence type="ECO:0000313" key="8">
    <source>
        <dbReference type="EMBL" id="GAA2150347.1"/>
    </source>
</evidence>
<feature type="region of interest" description="Disordered" evidence="6">
    <location>
        <begin position="456"/>
        <end position="480"/>
    </location>
</feature>
<dbReference type="Gene3D" id="2.60.120.560">
    <property type="entry name" value="Exo-inulinase, domain 1"/>
    <property type="match status" value="1"/>
</dbReference>
<dbReference type="InterPro" id="IPR000719">
    <property type="entry name" value="Prot_kinase_dom"/>
</dbReference>
<keyword evidence="2 5" id="KW-0547">Nucleotide-binding</keyword>
<dbReference type="PROSITE" id="PS00108">
    <property type="entry name" value="PROTEIN_KINASE_ST"/>
    <property type="match status" value="1"/>
</dbReference>
<feature type="domain" description="Protein kinase" evidence="7">
    <location>
        <begin position="23"/>
        <end position="283"/>
    </location>
</feature>
<dbReference type="CDD" id="cd14014">
    <property type="entry name" value="STKc_PknB_like"/>
    <property type="match status" value="1"/>
</dbReference>
<dbReference type="PANTHER" id="PTHR43289:SF34">
    <property type="entry name" value="SERINE_THREONINE-PROTEIN KINASE YBDM-RELATED"/>
    <property type="match status" value="1"/>
</dbReference>
<keyword evidence="1" id="KW-0808">Transferase</keyword>
<name>A0ABP5LRB5_9ACTN</name>
<dbReference type="Pfam" id="PF00069">
    <property type="entry name" value="Pkinase"/>
    <property type="match status" value="1"/>
</dbReference>
<gene>
    <name evidence="8" type="ORF">GCM10009727_54620</name>
</gene>
<dbReference type="SMART" id="SM00220">
    <property type="entry name" value="S_TKc"/>
    <property type="match status" value="1"/>
</dbReference>
<dbReference type="InterPro" id="IPR017441">
    <property type="entry name" value="Protein_kinase_ATP_BS"/>
</dbReference>
<proteinExistence type="predicted"/>
<dbReference type="Gene3D" id="1.10.510.10">
    <property type="entry name" value="Transferase(Phosphotransferase) domain 1"/>
    <property type="match status" value="1"/>
</dbReference>
<evidence type="ECO:0000259" key="7">
    <source>
        <dbReference type="PROSITE" id="PS50011"/>
    </source>
</evidence>
<evidence type="ECO:0000256" key="1">
    <source>
        <dbReference type="ARBA" id="ARBA00022679"/>
    </source>
</evidence>
<evidence type="ECO:0000313" key="9">
    <source>
        <dbReference type="Proteomes" id="UP001501020"/>
    </source>
</evidence>
<evidence type="ECO:0000256" key="4">
    <source>
        <dbReference type="ARBA" id="ARBA00022840"/>
    </source>
</evidence>
<dbReference type="RefSeq" id="WP_344272944.1">
    <property type="nucleotide sequence ID" value="NZ_BAAAMR010000054.1"/>
</dbReference>
<dbReference type="InterPro" id="IPR008271">
    <property type="entry name" value="Ser/Thr_kinase_AS"/>
</dbReference>
<dbReference type="PROSITE" id="PS50011">
    <property type="entry name" value="PROTEIN_KINASE_DOM"/>
    <property type="match status" value="1"/>
</dbReference>
<sequence>MTLDAERHAEALRPDDPERIGPYRLLGRLGQGGMGTVFLAEGPGGDRVAVKVINPEPAGEGDALRRFRREVEAARRVRRYCTAPLIDADLDRRPPYLVTEYIDGPNLDRAVAGRGPLAGSALEGLAVGVATALAGIHRAGIVHRDLKPANVLLSPTGPRVIDFGIARPLDDSGGPTRSGQVVGTPCYMAPEVLLGEPAGQASDVFTWGCVVAFAGTGRPPFQGRTIAETFHLIQTREPVLDGLDPELRGLALAALAKDPRDRPSAGELLDRLVGEARPDDPATLEATVRAGWTEKRTLVAERAGPDRRSLTVGAVSAAVIVAVAAGALIARGVGSGSDTGPPGDVTRVWGDDFTDTNAGWPGALDHISDEAEGSGYGGGYYVVDSGTTGGNWVPAPLDVAKIPAHALVTVMAKGQDLPGTGSGRYGLDCRAVADAPGVTGQRYAFLIRRDGRQATLTKSSPDQGVQELAESGPMRSLGQDKANKVQIACEDEADGTKVRLRLWVNGHRLIDTTDARRPLGPGRVGLEAAPGRGDEPAMSAAFDDLAVHKIG</sequence>
<feature type="binding site" evidence="5">
    <location>
        <position position="51"/>
    </location>
    <ligand>
        <name>ATP</name>
        <dbReference type="ChEBI" id="CHEBI:30616"/>
    </ligand>
</feature>
<dbReference type="PROSITE" id="PS00107">
    <property type="entry name" value="PROTEIN_KINASE_ATP"/>
    <property type="match status" value="1"/>
</dbReference>
<dbReference type="SUPFAM" id="SSF56112">
    <property type="entry name" value="Protein kinase-like (PK-like)"/>
    <property type="match status" value="1"/>
</dbReference>
<organism evidence="8 9">
    <name type="scientific">Actinomadura napierensis</name>
    <dbReference type="NCBI Taxonomy" id="267854"/>
    <lineage>
        <taxon>Bacteria</taxon>
        <taxon>Bacillati</taxon>
        <taxon>Actinomycetota</taxon>
        <taxon>Actinomycetes</taxon>
        <taxon>Streptosporangiales</taxon>
        <taxon>Thermomonosporaceae</taxon>
        <taxon>Actinomadura</taxon>
    </lineage>
</organism>